<dbReference type="GO" id="GO:0003700">
    <property type="term" value="F:DNA-binding transcription factor activity"/>
    <property type="evidence" value="ECO:0007669"/>
    <property type="project" value="TreeGrafter"/>
</dbReference>
<evidence type="ECO:0000259" key="5">
    <source>
        <dbReference type="PROSITE" id="PS51078"/>
    </source>
</evidence>
<gene>
    <name evidence="6" type="ORF">MMF98_23415</name>
</gene>
<evidence type="ECO:0000313" key="7">
    <source>
        <dbReference type="Proteomes" id="UP001139447"/>
    </source>
</evidence>
<dbReference type="InterPro" id="IPR036388">
    <property type="entry name" value="WH-like_DNA-bd_sf"/>
</dbReference>
<keyword evidence="7" id="KW-1185">Reference proteome</keyword>
<protein>
    <submittedName>
        <fullName evidence="6">IclR family transcriptional regulator</fullName>
    </submittedName>
</protein>
<keyword evidence="2" id="KW-0238">DNA-binding</keyword>
<dbReference type="Gene3D" id="1.10.10.10">
    <property type="entry name" value="Winged helix-like DNA-binding domain superfamily/Winged helix DNA-binding domain"/>
    <property type="match status" value="1"/>
</dbReference>
<dbReference type="EMBL" id="JALGBI010000004">
    <property type="protein sequence ID" value="MCJ0766168.1"/>
    <property type="molecule type" value="Genomic_DNA"/>
</dbReference>
<dbReference type="AlphaFoldDB" id="A0A9X1VZJ9"/>
<dbReference type="Proteomes" id="UP001139447">
    <property type="component" value="Unassembled WGS sequence"/>
</dbReference>
<dbReference type="InterPro" id="IPR005471">
    <property type="entry name" value="Tscrpt_reg_IclR_N"/>
</dbReference>
<dbReference type="PANTHER" id="PTHR30136">
    <property type="entry name" value="HELIX-TURN-HELIX TRANSCRIPTIONAL REGULATOR, ICLR FAMILY"/>
    <property type="match status" value="1"/>
</dbReference>
<dbReference type="SMART" id="SM00346">
    <property type="entry name" value="HTH_ICLR"/>
    <property type="match status" value="1"/>
</dbReference>
<dbReference type="PANTHER" id="PTHR30136:SF8">
    <property type="entry name" value="TRANSCRIPTIONAL REGULATORY PROTEIN"/>
    <property type="match status" value="1"/>
</dbReference>
<dbReference type="PROSITE" id="PS51077">
    <property type="entry name" value="HTH_ICLR"/>
    <property type="match status" value="1"/>
</dbReference>
<dbReference type="RefSeq" id="WP_243309769.1">
    <property type="nucleotide sequence ID" value="NZ_JALGBI010000004.1"/>
</dbReference>
<dbReference type="Pfam" id="PF09339">
    <property type="entry name" value="HTH_IclR"/>
    <property type="match status" value="1"/>
</dbReference>
<comment type="caution">
    <text evidence="6">The sequence shown here is derived from an EMBL/GenBank/DDBJ whole genome shotgun (WGS) entry which is preliminary data.</text>
</comment>
<evidence type="ECO:0000313" key="6">
    <source>
        <dbReference type="EMBL" id="MCJ0766168.1"/>
    </source>
</evidence>
<dbReference type="InterPro" id="IPR014757">
    <property type="entry name" value="Tscrpt_reg_IclR_C"/>
</dbReference>
<accession>A0A9X1VZJ9</accession>
<evidence type="ECO:0000259" key="4">
    <source>
        <dbReference type="PROSITE" id="PS51077"/>
    </source>
</evidence>
<dbReference type="SUPFAM" id="SSF55781">
    <property type="entry name" value="GAF domain-like"/>
    <property type="match status" value="1"/>
</dbReference>
<feature type="domain" description="HTH iclR-type" evidence="4">
    <location>
        <begin position="15"/>
        <end position="78"/>
    </location>
</feature>
<dbReference type="GO" id="GO:0003677">
    <property type="term" value="F:DNA binding"/>
    <property type="evidence" value="ECO:0007669"/>
    <property type="project" value="UniProtKB-KW"/>
</dbReference>
<keyword evidence="1" id="KW-0805">Transcription regulation</keyword>
<feature type="domain" description="IclR-ED" evidence="5">
    <location>
        <begin position="79"/>
        <end position="266"/>
    </location>
</feature>
<sequence>MNPIEEESLKSQRAVQSVEVGGRLLLALAASPEPMLLKELAAKAGLPSSRAHPYLVSFGRLGFVRQDGDGSGRYALGSAALQMGLTALHQLEPLQVARPIAEVLAAETAQAVAVAVWGNLGPTVIRMIDAVHPLHVAMRAGTVMSPFGTATGRAFAGVVGSEQIADAMAGMALGFEDAPRTFDVRAYDGQIQEARDELRQHGCTRAVGKPIPGVNAFSAPIFDHERRPVLVLTLLGREDLVSASWESPMAQAVKDSAQEASRQLGHRP</sequence>
<evidence type="ECO:0000256" key="1">
    <source>
        <dbReference type="ARBA" id="ARBA00023015"/>
    </source>
</evidence>
<organism evidence="6 7">
    <name type="scientific">Variovorax terrae</name>
    <dbReference type="NCBI Taxonomy" id="2923278"/>
    <lineage>
        <taxon>Bacteria</taxon>
        <taxon>Pseudomonadati</taxon>
        <taxon>Pseudomonadota</taxon>
        <taxon>Betaproteobacteria</taxon>
        <taxon>Burkholderiales</taxon>
        <taxon>Comamonadaceae</taxon>
        <taxon>Variovorax</taxon>
    </lineage>
</organism>
<reference evidence="6" key="1">
    <citation type="submission" date="2022-03" db="EMBL/GenBank/DDBJ databases">
        <authorList>
            <person name="Woo C.Y."/>
        </authorList>
    </citation>
    <scope>NUCLEOTIDE SEQUENCE</scope>
    <source>
        <strain evidence="6">CYS-02</strain>
    </source>
</reference>
<dbReference type="SUPFAM" id="SSF46785">
    <property type="entry name" value="Winged helix' DNA-binding domain"/>
    <property type="match status" value="1"/>
</dbReference>
<dbReference type="Gene3D" id="3.30.450.40">
    <property type="match status" value="1"/>
</dbReference>
<keyword evidence="3" id="KW-0804">Transcription</keyword>
<evidence type="ECO:0000256" key="2">
    <source>
        <dbReference type="ARBA" id="ARBA00023125"/>
    </source>
</evidence>
<name>A0A9X1VZJ9_9BURK</name>
<evidence type="ECO:0000256" key="3">
    <source>
        <dbReference type="ARBA" id="ARBA00023163"/>
    </source>
</evidence>
<dbReference type="InterPro" id="IPR029016">
    <property type="entry name" value="GAF-like_dom_sf"/>
</dbReference>
<dbReference type="GO" id="GO:0045892">
    <property type="term" value="P:negative regulation of DNA-templated transcription"/>
    <property type="evidence" value="ECO:0007669"/>
    <property type="project" value="TreeGrafter"/>
</dbReference>
<dbReference type="InterPro" id="IPR050707">
    <property type="entry name" value="HTH_MetabolicPath_Reg"/>
</dbReference>
<proteinExistence type="predicted"/>
<dbReference type="InterPro" id="IPR036390">
    <property type="entry name" value="WH_DNA-bd_sf"/>
</dbReference>
<dbReference type="Pfam" id="PF01614">
    <property type="entry name" value="IclR_C"/>
    <property type="match status" value="1"/>
</dbReference>
<dbReference type="PROSITE" id="PS51078">
    <property type="entry name" value="ICLR_ED"/>
    <property type="match status" value="1"/>
</dbReference>